<dbReference type="Gene3D" id="3.30.70.1030">
    <property type="entry name" value="Apc35880, domain 1"/>
    <property type="match status" value="1"/>
</dbReference>
<name>A0ABV4U7Q5_9BACT</name>
<evidence type="ECO:0000313" key="4">
    <source>
        <dbReference type="EMBL" id="MFA9479623.1"/>
    </source>
</evidence>
<gene>
    <name evidence="4" type="ORF">ACERK3_15145</name>
</gene>
<evidence type="ECO:0000313" key="5">
    <source>
        <dbReference type="Proteomes" id="UP001575105"/>
    </source>
</evidence>
<evidence type="ECO:0000256" key="2">
    <source>
        <dbReference type="ARBA" id="ARBA00022723"/>
    </source>
</evidence>
<keyword evidence="3" id="KW-0408">Iron</keyword>
<protein>
    <submittedName>
        <fullName evidence="4">Chlorite dismutase family protein</fullName>
    </submittedName>
</protein>
<sequence length="236" mass="26479">MEREAIEKPDLSEKGRAGQTLDRRLFVQLLAFTGSGPTDPLIGALQSRDDITATLYEDATDPRGVALLTLSEDPAFFVGPLRDMLNVGPWAALTPRPELTMFGRTYSLGYEPDLEETLINRPRNTALNPDWPWAIWYPLRRSGQFMQLPEDEQREILMEHGKIGFAFGRADYAHDIRLACHGLDRHDNDFVVGIIGKELHPLSAVVQAMRGTTQTSLYLEHLGPFFIGRAAYQTAP</sequence>
<comment type="caution">
    <text evidence="4">The sequence shown here is derived from an EMBL/GenBank/DDBJ whole genome shotgun (WGS) entry which is preliminary data.</text>
</comment>
<evidence type="ECO:0000256" key="1">
    <source>
        <dbReference type="ARBA" id="ARBA00022617"/>
    </source>
</evidence>
<dbReference type="RefSeq" id="WP_425346548.1">
    <property type="nucleotide sequence ID" value="NZ_JBGUBD010000010.1"/>
</dbReference>
<proteinExistence type="predicted"/>
<dbReference type="InterPro" id="IPR010644">
    <property type="entry name" value="ChdC/CLD"/>
</dbReference>
<keyword evidence="5" id="KW-1185">Reference proteome</keyword>
<organism evidence="4 5">
    <name type="scientific">Natronomicrosphaera hydrolytica</name>
    <dbReference type="NCBI Taxonomy" id="3242702"/>
    <lineage>
        <taxon>Bacteria</taxon>
        <taxon>Pseudomonadati</taxon>
        <taxon>Planctomycetota</taxon>
        <taxon>Phycisphaerae</taxon>
        <taxon>Phycisphaerales</taxon>
        <taxon>Phycisphaeraceae</taxon>
        <taxon>Natronomicrosphaera</taxon>
    </lineage>
</organism>
<dbReference type="SUPFAM" id="SSF54909">
    <property type="entry name" value="Dimeric alpha+beta barrel"/>
    <property type="match status" value="1"/>
</dbReference>
<dbReference type="Proteomes" id="UP001575105">
    <property type="component" value="Unassembled WGS sequence"/>
</dbReference>
<dbReference type="EMBL" id="JBGUBD010000010">
    <property type="protein sequence ID" value="MFA9479623.1"/>
    <property type="molecule type" value="Genomic_DNA"/>
</dbReference>
<dbReference type="InterPro" id="IPR011008">
    <property type="entry name" value="Dimeric_a/b-barrel"/>
</dbReference>
<keyword evidence="1" id="KW-0349">Heme</keyword>
<reference evidence="4 5" key="1">
    <citation type="submission" date="2024-08" db="EMBL/GenBank/DDBJ databases">
        <title>Whole-genome sequencing of halo(alkali)philic microorganisms from hypersaline lakes.</title>
        <authorList>
            <person name="Sorokin D.Y."/>
            <person name="Merkel A.Y."/>
            <person name="Messina E."/>
            <person name="Yakimov M."/>
        </authorList>
    </citation>
    <scope>NUCLEOTIDE SEQUENCE [LARGE SCALE GENOMIC DNA]</scope>
    <source>
        <strain evidence="4 5">AB-hyl4</strain>
    </source>
</reference>
<dbReference type="Pfam" id="PF06778">
    <property type="entry name" value="Chlor_dismutase"/>
    <property type="match status" value="1"/>
</dbReference>
<evidence type="ECO:0000256" key="3">
    <source>
        <dbReference type="ARBA" id="ARBA00023004"/>
    </source>
</evidence>
<accession>A0ABV4U7Q5</accession>
<keyword evidence="2" id="KW-0479">Metal-binding</keyword>